<feature type="domain" description="Transglutaminase-like" evidence="6">
    <location>
        <begin position="124"/>
        <end position="179"/>
    </location>
</feature>
<evidence type="ECO:0000256" key="2">
    <source>
        <dbReference type="ARBA" id="ARBA00022723"/>
    </source>
</evidence>
<dbReference type="EMBL" id="NDIQ01000001">
    <property type="protein sequence ID" value="PRT53220.1"/>
    <property type="molecule type" value="Genomic_DNA"/>
</dbReference>
<dbReference type="InterPro" id="IPR050883">
    <property type="entry name" value="PNGase"/>
</dbReference>
<protein>
    <recommendedName>
        <fullName evidence="4">Peptide:N-glycanase 1</fullName>
    </recommendedName>
</protein>
<sequence>MGVEELFHLSSNQSIYEHEVAIGKALDTIPLAELYEQAESALSSGKEGGFEDHLVMALLKWFKQWFKWVNSPECDRCGGETNPRGAEPPRPEEAKYGARAVEIYHCEKCRTLTRFPRYNDPVRLLETRCGRCGEWANAFTLLLKALDLDVRYVWNAEDHVWNEVYSPFHERWIHVDSCEEAYDRPLIYADGWGKKMSYVIGFSVTGARDVTRRYVRRPDASLPRNRFNEAELEQVLQGITIDLRQRMTAEMREIYSERDEVEEAEMMSYQEEQVVEVPRQSGAPDWVAQRGEDGRS</sequence>
<keyword evidence="8" id="KW-1185">Reference proteome</keyword>
<dbReference type="InterPro" id="IPR002931">
    <property type="entry name" value="Transglutaminase-like"/>
</dbReference>
<dbReference type="PANTHER" id="PTHR12143:SF19">
    <property type="entry name" value="PEPTIDE-N(4)-(N-ACETYL-BETA-GLUCOSAMINYL)ASPARAGINE AMIDASE"/>
    <property type="match status" value="1"/>
</dbReference>
<dbReference type="GO" id="GO:0005829">
    <property type="term" value="C:cytosol"/>
    <property type="evidence" value="ECO:0007669"/>
    <property type="project" value="TreeGrafter"/>
</dbReference>
<accession>A0A2T0FE24</accession>
<dbReference type="GO" id="GO:0006516">
    <property type="term" value="P:glycoprotein catabolic process"/>
    <property type="evidence" value="ECO:0007669"/>
    <property type="project" value="TreeGrafter"/>
</dbReference>
<dbReference type="GO" id="GO:0005634">
    <property type="term" value="C:nucleus"/>
    <property type="evidence" value="ECO:0007669"/>
    <property type="project" value="TreeGrafter"/>
</dbReference>
<keyword evidence="2" id="KW-0479">Metal-binding</keyword>
<dbReference type="Gene3D" id="3.10.620.30">
    <property type="match status" value="1"/>
</dbReference>
<dbReference type="GeneID" id="36514589"/>
<evidence type="ECO:0000256" key="5">
    <source>
        <dbReference type="SAM" id="MobiDB-lite"/>
    </source>
</evidence>
<dbReference type="SMART" id="SM00460">
    <property type="entry name" value="TGc"/>
    <property type="match status" value="1"/>
</dbReference>
<dbReference type="AlphaFoldDB" id="A0A2T0FE24"/>
<name>A0A2T0FE24_9ASCO</name>
<evidence type="ECO:0000256" key="4">
    <source>
        <dbReference type="ARBA" id="ARBA00032858"/>
    </source>
</evidence>
<organism evidence="7 8">
    <name type="scientific">Wickerhamiella sorbophila</name>
    <dbReference type="NCBI Taxonomy" id="45607"/>
    <lineage>
        <taxon>Eukaryota</taxon>
        <taxon>Fungi</taxon>
        <taxon>Dikarya</taxon>
        <taxon>Ascomycota</taxon>
        <taxon>Saccharomycotina</taxon>
        <taxon>Dipodascomycetes</taxon>
        <taxon>Dipodascales</taxon>
        <taxon>Trichomonascaceae</taxon>
        <taxon>Wickerhamiella</taxon>
    </lineage>
</organism>
<reference evidence="7 8" key="1">
    <citation type="submission" date="2017-04" db="EMBL/GenBank/DDBJ databases">
        <title>Genome sequencing of [Candida] sorbophila.</title>
        <authorList>
            <person name="Ahn J.O."/>
        </authorList>
    </citation>
    <scope>NUCLEOTIDE SEQUENCE [LARGE SCALE GENOMIC DNA]</scope>
    <source>
        <strain evidence="7 8">DS02</strain>
    </source>
</reference>
<dbReference type="Pfam" id="PF01841">
    <property type="entry name" value="Transglut_core"/>
    <property type="match status" value="1"/>
</dbReference>
<dbReference type="RefSeq" id="XP_024663166.1">
    <property type="nucleotide sequence ID" value="XM_024807398.1"/>
</dbReference>
<evidence type="ECO:0000256" key="1">
    <source>
        <dbReference type="ARBA" id="ARBA00009390"/>
    </source>
</evidence>
<gene>
    <name evidence="7" type="ORF">B9G98_00840</name>
</gene>
<dbReference type="GO" id="GO:0000224">
    <property type="term" value="F:peptide-N4-(N-acetyl-beta-glucosaminyl)asparagine amidase activity"/>
    <property type="evidence" value="ECO:0007669"/>
    <property type="project" value="TreeGrafter"/>
</dbReference>
<dbReference type="FunFam" id="2.20.25.10:FF:000011">
    <property type="entry name" value="peptide-N(4)-(N-acetyl-beta- glucosaminyl)asparagine amidase"/>
    <property type="match status" value="1"/>
</dbReference>
<dbReference type="InterPro" id="IPR038765">
    <property type="entry name" value="Papain-like_cys_pep_sf"/>
</dbReference>
<dbReference type="Gene3D" id="2.20.25.10">
    <property type="match status" value="1"/>
</dbReference>
<dbReference type="GO" id="GO:0046872">
    <property type="term" value="F:metal ion binding"/>
    <property type="evidence" value="ECO:0007669"/>
    <property type="project" value="UniProtKB-KW"/>
</dbReference>
<comment type="similarity">
    <text evidence="1">Belongs to the transglutaminase-like superfamily. PNGase family.</text>
</comment>
<keyword evidence="3" id="KW-0862">Zinc</keyword>
<dbReference type="OrthoDB" id="409136at2759"/>
<comment type="caution">
    <text evidence="7">The sequence shown here is derived from an EMBL/GenBank/DDBJ whole genome shotgun (WGS) entry which is preliminary data.</text>
</comment>
<dbReference type="PANTHER" id="PTHR12143">
    <property type="entry name" value="PEPTIDE N-GLYCANASE PNGASE -RELATED"/>
    <property type="match status" value="1"/>
</dbReference>
<dbReference type="STRING" id="45607.A0A2T0FE24"/>
<proteinExistence type="inferred from homology"/>
<feature type="region of interest" description="Disordered" evidence="5">
    <location>
        <begin position="274"/>
        <end position="296"/>
    </location>
</feature>
<evidence type="ECO:0000259" key="6">
    <source>
        <dbReference type="SMART" id="SM00460"/>
    </source>
</evidence>
<dbReference type="SUPFAM" id="SSF54001">
    <property type="entry name" value="Cysteine proteinases"/>
    <property type="match status" value="1"/>
</dbReference>
<evidence type="ECO:0000313" key="7">
    <source>
        <dbReference type="EMBL" id="PRT53220.1"/>
    </source>
</evidence>
<evidence type="ECO:0000256" key="3">
    <source>
        <dbReference type="ARBA" id="ARBA00022833"/>
    </source>
</evidence>
<evidence type="ECO:0000313" key="8">
    <source>
        <dbReference type="Proteomes" id="UP000238350"/>
    </source>
</evidence>
<dbReference type="Proteomes" id="UP000238350">
    <property type="component" value="Unassembled WGS sequence"/>
</dbReference>